<dbReference type="EMBL" id="JALDYZ010000012">
    <property type="protein sequence ID" value="MDI7924181.1"/>
    <property type="molecule type" value="Genomic_DNA"/>
</dbReference>
<organism evidence="1 2">
    <name type="scientific">Ferirhizobium litorale</name>
    <dbReference type="NCBI Taxonomy" id="2927786"/>
    <lineage>
        <taxon>Bacteria</taxon>
        <taxon>Pseudomonadati</taxon>
        <taxon>Pseudomonadota</taxon>
        <taxon>Alphaproteobacteria</taxon>
        <taxon>Hyphomicrobiales</taxon>
        <taxon>Rhizobiaceae</taxon>
        <taxon>Ferirhizobium</taxon>
    </lineage>
</organism>
<dbReference type="Proteomes" id="UP001161580">
    <property type="component" value="Unassembled WGS sequence"/>
</dbReference>
<comment type="caution">
    <text evidence="1">The sequence shown here is derived from an EMBL/GenBank/DDBJ whole genome shotgun (WGS) entry which is preliminary data.</text>
</comment>
<proteinExistence type="predicted"/>
<name>A0AAE3QFP3_9HYPH</name>
<evidence type="ECO:0000313" key="1">
    <source>
        <dbReference type="EMBL" id="MDI7924181.1"/>
    </source>
</evidence>
<protein>
    <submittedName>
        <fullName evidence="1">Uncharacterized protein</fullName>
    </submittedName>
</protein>
<gene>
    <name evidence="1" type="ORF">MRS75_19130</name>
</gene>
<sequence length="80" mass="9043">MTALLQISTEAARKPRWPPLALEYLEGEIDEYPGLRRQQRAIVKTVRYRPGIGVPGGCKPHQFAALQIGKCVRQWLNADN</sequence>
<keyword evidence="2" id="KW-1185">Reference proteome</keyword>
<evidence type="ECO:0000313" key="2">
    <source>
        <dbReference type="Proteomes" id="UP001161580"/>
    </source>
</evidence>
<accession>A0AAE3QFP3</accession>
<dbReference type="AlphaFoldDB" id="A0AAE3QFP3"/>
<reference evidence="1" key="1">
    <citation type="submission" date="2022-03" db="EMBL/GenBank/DDBJ databases">
        <title>Fererhizobium litorale gen. nov., sp. nov., isolated from sandy sediments of the Sea of Japan seashore.</title>
        <authorList>
            <person name="Romanenko L."/>
            <person name="Kurilenko V."/>
            <person name="Otstavnykh N."/>
            <person name="Svetashev V."/>
            <person name="Tekutyeva L."/>
            <person name="Isaeva M."/>
            <person name="Mikhailov V."/>
        </authorList>
    </citation>
    <scope>NUCLEOTIDE SEQUENCE</scope>
    <source>
        <strain evidence="1">KMM 9576</strain>
    </source>
</reference>